<feature type="domain" description="GEVED" evidence="4">
    <location>
        <begin position="306"/>
        <end position="391"/>
    </location>
</feature>
<gene>
    <name evidence="5" type="ORF">IO89_11605</name>
</gene>
<reference evidence="5 6" key="1">
    <citation type="submission" date="2014-07" db="EMBL/GenBank/DDBJ databases">
        <title>Epilithonimonas lactis LMG 22401 Genome.</title>
        <authorList>
            <person name="Pipes S.E."/>
            <person name="Stropko S.J."/>
        </authorList>
    </citation>
    <scope>NUCLEOTIDE SEQUENCE [LARGE SCALE GENOMIC DNA]</scope>
    <source>
        <strain evidence="5 6">LMG 24401</strain>
    </source>
</reference>
<dbReference type="Pfam" id="PF18962">
    <property type="entry name" value="Por_Secre_tail"/>
    <property type="match status" value="1"/>
</dbReference>
<comment type="caution">
    <text evidence="5">The sequence shown here is derived from an EMBL/GenBank/DDBJ whole genome shotgun (WGS) entry which is preliminary data.</text>
</comment>
<evidence type="ECO:0000256" key="2">
    <source>
        <dbReference type="SAM" id="SignalP"/>
    </source>
</evidence>
<keyword evidence="1 2" id="KW-0732">Signal</keyword>
<dbReference type="STRING" id="421072.SAMN04488097_0197"/>
<dbReference type="EMBL" id="JPLY01000004">
    <property type="protein sequence ID" value="KFC20880.1"/>
    <property type="molecule type" value="Genomic_DNA"/>
</dbReference>
<feature type="chain" id="PRO_5001786841" evidence="2">
    <location>
        <begin position="20"/>
        <end position="476"/>
    </location>
</feature>
<evidence type="ECO:0000313" key="6">
    <source>
        <dbReference type="Proteomes" id="UP000028623"/>
    </source>
</evidence>
<proteinExistence type="predicted"/>
<dbReference type="AlphaFoldDB" id="A0A085BEI5"/>
<feature type="signal peptide" evidence="2">
    <location>
        <begin position="1"/>
        <end position="19"/>
    </location>
</feature>
<dbReference type="Pfam" id="PF20009">
    <property type="entry name" value="GEVED"/>
    <property type="match status" value="1"/>
</dbReference>
<evidence type="ECO:0000313" key="5">
    <source>
        <dbReference type="EMBL" id="KFC20880.1"/>
    </source>
</evidence>
<sequence length="476" mass="51181">MKLKNAFFASLLLSGMLSAQTIAIDTTVPNNPAAENSILEYWYWAYGIKVTGSGFAANSAIKFTSVDPQGGLRSLSSTTDATGNITFQFNGWTNVSPLGYYTLKVEDASGKTATGNYTVIKDPKSVITGTATPVEFKMMDFDSGSTIKVKNLVPYGQVKINVGNPASGAWELNKDEEMYADGNGELDIELNSNSRLFAPAGMIPLEPIEGNWTLSYNDWSGEGLKGSTKIRVLPNNPSTSSYCGASAITSEPITSVTFADLANNSDPNAGSSYENFVSKVGNIERGKEYKMTVKGNAAGSWKVSTFTAFIDWNQNGTLDNENEIYRIGFVKGSTGMDDMSAELTIRVPENAVLGNTRLRLLKVNSPSTFAMFWPTGACGSYNNGQIEDYTLAVKEALAVNDASINKVQLYPNPVKDVLTVSSNKKVNSISVYNGAGQLVKTIQNANTVNMSNLSAGVYVVKTDVEGKTETSKVIKK</sequence>
<evidence type="ECO:0000259" key="3">
    <source>
        <dbReference type="Pfam" id="PF18962"/>
    </source>
</evidence>
<name>A0A085BEI5_9FLAO</name>
<dbReference type="InterPro" id="IPR045474">
    <property type="entry name" value="GEVED"/>
</dbReference>
<dbReference type="RefSeq" id="WP_034976483.1">
    <property type="nucleotide sequence ID" value="NZ_FOFI01000001.1"/>
</dbReference>
<evidence type="ECO:0000259" key="4">
    <source>
        <dbReference type="Pfam" id="PF20009"/>
    </source>
</evidence>
<accession>A0A085BEI5</accession>
<evidence type="ECO:0000256" key="1">
    <source>
        <dbReference type="ARBA" id="ARBA00022729"/>
    </source>
</evidence>
<dbReference type="NCBIfam" id="TIGR04183">
    <property type="entry name" value="Por_Secre_tail"/>
    <property type="match status" value="1"/>
</dbReference>
<dbReference type="Proteomes" id="UP000028623">
    <property type="component" value="Unassembled WGS sequence"/>
</dbReference>
<dbReference type="InterPro" id="IPR026444">
    <property type="entry name" value="Secre_tail"/>
</dbReference>
<dbReference type="eggNOG" id="COG1404">
    <property type="taxonomic scope" value="Bacteria"/>
</dbReference>
<keyword evidence="6" id="KW-1185">Reference proteome</keyword>
<feature type="domain" description="Secretion system C-terminal sorting" evidence="3">
    <location>
        <begin position="409"/>
        <end position="474"/>
    </location>
</feature>
<protein>
    <submittedName>
        <fullName evidence="5">Uncharacterized protein</fullName>
    </submittedName>
</protein>
<dbReference type="OrthoDB" id="951108at2"/>
<organism evidence="5 6">
    <name type="scientific">Epilithonimonas lactis</name>
    <dbReference type="NCBI Taxonomy" id="421072"/>
    <lineage>
        <taxon>Bacteria</taxon>
        <taxon>Pseudomonadati</taxon>
        <taxon>Bacteroidota</taxon>
        <taxon>Flavobacteriia</taxon>
        <taxon>Flavobacteriales</taxon>
        <taxon>Weeksellaceae</taxon>
        <taxon>Chryseobacterium group</taxon>
        <taxon>Epilithonimonas</taxon>
    </lineage>
</organism>